<evidence type="ECO:0000256" key="4">
    <source>
        <dbReference type="ARBA" id="ARBA00022729"/>
    </source>
</evidence>
<dbReference type="SUPFAM" id="SSF50044">
    <property type="entry name" value="SH3-domain"/>
    <property type="match status" value="1"/>
</dbReference>
<keyword evidence="6" id="KW-0547">Nucleotide-binding</keyword>
<feature type="domain" description="SH3" evidence="11">
    <location>
        <begin position="853"/>
        <end position="914"/>
    </location>
</feature>
<dbReference type="AlphaFoldDB" id="A0A139ABY0"/>
<dbReference type="PRINTS" id="PR00019">
    <property type="entry name" value="LEURICHRPT"/>
</dbReference>
<dbReference type="PROSITE" id="PS50002">
    <property type="entry name" value="SH3"/>
    <property type="match status" value="1"/>
</dbReference>
<dbReference type="EMBL" id="KQ965770">
    <property type="protein sequence ID" value="KXS14238.1"/>
    <property type="molecule type" value="Genomic_DNA"/>
</dbReference>
<dbReference type="InterPro" id="IPR051716">
    <property type="entry name" value="Plant_RL_S/T_kinase"/>
</dbReference>
<dbReference type="InterPro" id="IPR032675">
    <property type="entry name" value="LRR_dom_sf"/>
</dbReference>
<evidence type="ECO:0000313" key="13">
    <source>
        <dbReference type="Proteomes" id="UP000070544"/>
    </source>
</evidence>
<dbReference type="Pfam" id="PF00560">
    <property type="entry name" value="LRR_1"/>
    <property type="match status" value="2"/>
</dbReference>
<evidence type="ECO:0000256" key="8">
    <source>
        <dbReference type="PROSITE-ProRule" id="PRU00192"/>
    </source>
</evidence>
<feature type="signal peptide" evidence="10">
    <location>
        <begin position="1"/>
        <end position="18"/>
    </location>
</feature>
<dbReference type="STRING" id="1344416.A0A139ABY0"/>
<evidence type="ECO:0000256" key="9">
    <source>
        <dbReference type="SAM" id="MobiDB-lite"/>
    </source>
</evidence>
<feature type="region of interest" description="Disordered" evidence="9">
    <location>
        <begin position="761"/>
        <end position="786"/>
    </location>
</feature>
<evidence type="ECO:0000256" key="2">
    <source>
        <dbReference type="ARBA" id="ARBA00022443"/>
    </source>
</evidence>
<dbReference type="InterPro" id="IPR001611">
    <property type="entry name" value="Leu-rich_rpt"/>
</dbReference>
<evidence type="ECO:0000259" key="11">
    <source>
        <dbReference type="PROSITE" id="PS50002"/>
    </source>
</evidence>
<feature type="region of interest" description="Disordered" evidence="9">
    <location>
        <begin position="981"/>
        <end position="1024"/>
    </location>
</feature>
<protein>
    <recommendedName>
        <fullName evidence="11">SH3 domain-containing protein</fullName>
    </recommendedName>
</protein>
<feature type="region of interest" description="Disordered" evidence="9">
    <location>
        <begin position="922"/>
        <end position="943"/>
    </location>
</feature>
<organism evidence="12 13">
    <name type="scientific">Gonapodya prolifera (strain JEL478)</name>
    <name type="common">Monoblepharis prolifera</name>
    <dbReference type="NCBI Taxonomy" id="1344416"/>
    <lineage>
        <taxon>Eukaryota</taxon>
        <taxon>Fungi</taxon>
        <taxon>Fungi incertae sedis</taxon>
        <taxon>Chytridiomycota</taxon>
        <taxon>Chytridiomycota incertae sedis</taxon>
        <taxon>Monoblepharidomycetes</taxon>
        <taxon>Monoblepharidales</taxon>
        <taxon>Gonapodyaceae</taxon>
        <taxon>Gonapodya</taxon>
    </lineage>
</organism>
<proteinExistence type="predicted"/>
<dbReference type="GO" id="GO:0016020">
    <property type="term" value="C:membrane"/>
    <property type="evidence" value="ECO:0007669"/>
    <property type="project" value="UniProtKB-SubCell"/>
</dbReference>
<dbReference type="SUPFAM" id="SSF52058">
    <property type="entry name" value="L domain-like"/>
    <property type="match status" value="1"/>
</dbReference>
<dbReference type="PANTHER" id="PTHR48053:SF141">
    <property type="entry name" value="LEUCINE-RICH REPEAT PROTEIN KINASE FAMILY PROTEIN"/>
    <property type="match status" value="1"/>
</dbReference>
<dbReference type="Proteomes" id="UP000070544">
    <property type="component" value="Unassembled WGS sequence"/>
</dbReference>
<evidence type="ECO:0000256" key="10">
    <source>
        <dbReference type="SAM" id="SignalP"/>
    </source>
</evidence>
<feature type="compositionally biased region" description="Acidic residues" evidence="9">
    <location>
        <begin position="930"/>
        <end position="943"/>
    </location>
</feature>
<feature type="region of interest" description="Disordered" evidence="9">
    <location>
        <begin position="502"/>
        <end position="719"/>
    </location>
</feature>
<evidence type="ECO:0000256" key="7">
    <source>
        <dbReference type="ARBA" id="ARBA00022840"/>
    </source>
</evidence>
<dbReference type="PROSITE" id="PS51450">
    <property type="entry name" value="LRR"/>
    <property type="match status" value="1"/>
</dbReference>
<dbReference type="InterPro" id="IPR001452">
    <property type="entry name" value="SH3_domain"/>
</dbReference>
<dbReference type="GO" id="GO:0005524">
    <property type="term" value="F:ATP binding"/>
    <property type="evidence" value="ECO:0007669"/>
    <property type="project" value="UniProtKB-KW"/>
</dbReference>
<feature type="compositionally biased region" description="Low complexity" evidence="9">
    <location>
        <begin position="594"/>
        <end position="613"/>
    </location>
</feature>
<keyword evidence="3" id="KW-0433">Leucine-rich repeat</keyword>
<sequence>MRPTILLFLAILVPLACAQSYYACPDLFLALSDPTQSAVGLASCCSSAPLDVRPNSYLFCNGPNVTAVHLNGTSVSTLEHFRGLTDLLQLTLVNASLTGTLPSWLNELGALRTLSLRTNRLTGTAEIVASLTNLQYLDLAENQLSGSLSWLRQNTLLQQVDLHSNTFIDLPDISVLPSLTTLYVSSNTINSTVPDFGSLMNLTIIDISNNQFSGGLPNFSTNQKLTTLSAASNNLAGPVPAILFTLPSLQILDLSQNRLTGDIPGELANQRSLVSVALQTNPQLGGALPDLTNLVNLRTLRLANTNISGPLMLPSSIGLAQCDVSGTRICSSGGQSAPAICVPSGGSLPICSSSILAVTSVSPSIPSFTTLSATRTVPTTTTTWDVATVQTIPMASATEQKTDGSGINWLWVGVGGGAGLLIVVGMGTLCFCIRRRRANSPIDPHKEERNWGLIPSGRVSAQSMNVTDVEMTRARLASPPPNSPKIPPVDFGPSLNSFRINKLGPDTAPLLHPGSPPSSMSSLPARSESPFSPPVSPRATPSLPRFPQGLPTSPTYSRVLSPHSLAPATLLIPPTPPPAMSPSTSKSFSPVPRPVSSTPTRSTPPSILTSPSLGPRPASPPVNIAWSSSLRRGSSPASPTEQHRVAVPSYPSFDRGKRVAVGDRGATHTSSFSSWEMHEDISSPDTSGIDSDAGERGRRSRNRNRNKLAIAGRSPSSPVILGGAQAAERTGSAPVVLERTPSMENFRAKVMGLPLPYPELEEQKSRGSRQGSADGRRFGTLPFPTTSMDDLKSTLSNIATPSMDSIRAKLRRLPRSATGSSSISSIDRRTPSISIPPITALSSISSISGDTMPEPKGYTATIPYESTKPDELSCLLGHHILVKKWYDDGWVLGTNVNTGTEGFVPLGILKPLDDVGDELERLSEKASDFGESEAGEEDDDELEQAEETLDAMLSSMDVNSGEYEKFRASLETQRRVQKSLSFVKESSRSVSPISKDFPPSPTNSDDEDDEQERIPPIPQRMATF</sequence>
<dbReference type="Gene3D" id="3.80.10.10">
    <property type="entry name" value="Ribonuclease Inhibitor"/>
    <property type="match status" value="1"/>
</dbReference>
<evidence type="ECO:0000256" key="6">
    <source>
        <dbReference type="ARBA" id="ARBA00022741"/>
    </source>
</evidence>
<dbReference type="SMART" id="SM00369">
    <property type="entry name" value="LRR_TYP"/>
    <property type="match status" value="5"/>
</dbReference>
<evidence type="ECO:0000256" key="3">
    <source>
        <dbReference type="ARBA" id="ARBA00022614"/>
    </source>
</evidence>
<evidence type="ECO:0000313" key="12">
    <source>
        <dbReference type="EMBL" id="KXS14238.1"/>
    </source>
</evidence>
<keyword evidence="4 10" id="KW-0732">Signal</keyword>
<feature type="compositionally biased region" description="Low complexity" evidence="9">
    <location>
        <begin position="627"/>
        <end position="639"/>
    </location>
</feature>
<reference evidence="12 13" key="1">
    <citation type="journal article" date="2015" name="Genome Biol. Evol.">
        <title>Phylogenomic analyses indicate that early fungi evolved digesting cell walls of algal ancestors of land plants.</title>
        <authorList>
            <person name="Chang Y."/>
            <person name="Wang S."/>
            <person name="Sekimoto S."/>
            <person name="Aerts A.L."/>
            <person name="Choi C."/>
            <person name="Clum A."/>
            <person name="LaButti K.M."/>
            <person name="Lindquist E.A."/>
            <person name="Yee Ngan C."/>
            <person name="Ohm R.A."/>
            <person name="Salamov A.A."/>
            <person name="Grigoriev I.V."/>
            <person name="Spatafora J.W."/>
            <person name="Berbee M.L."/>
        </authorList>
    </citation>
    <scope>NUCLEOTIDE SEQUENCE [LARGE SCALE GENOMIC DNA]</scope>
    <source>
        <strain evidence="12 13">JEL478</strain>
    </source>
</reference>
<name>A0A139ABY0_GONPJ</name>
<feature type="compositionally biased region" description="Low complexity" evidence="9">
    <location>
        <begin position="509"/>
        <end position="530"/>
    </location>
</feature>
<comment type="subcellular location">
    <subcellularLocation>
        <location evidence="1">Membrane</location>
        <topology evidence="1">Single-pass membrane protein</topology>
    </subcellularLocation>
</comment>
<dbReference type="Gene3D" id="2.30.30.40">
    <property type="entry name" value="SH3 Domains"/>
    <property type="match status" value="1"/>
</dbReference>
<keyword evidence="5" id="KW-0677">Repeat</keyword>
<evidence type="ECO:0000256" key="1">
    <source>
        <dbReference type="ARBA" id="ARBA00004167"/>
    </source>
</evidence>
<dbReference type="OrthoDB" id="676979at2759"/>
<gene>
    <name evidence="12" type="ORF">M427DRAFT_146070</name>
</gene>
<keyword evidence="13" id="KW-1185">Reference proteome</keyword>
<feature type="chain" id="PRO_5007296098" description="SH3 domain-containing protein" evidence="10">
    <location>
        <begin position="19"/>
        <end position="1024"/>
    </location>
</feature>
<dbReference type="InterPro" id="IPR036028">
    <property type="entry name" value="SH3-like_dom_sf"/>
</dbReference>
<dbReference type="InterPro" id="IPR003591">
    <property type="entry name" value="Leu-rich_rpt_typical-subtyp"/>
</dbReference>
<evidence type="ECO:0000256" key="5">
    <source>
        <dbReference type="ARBA" id="ARBA00022737"/>
    </source>
</evidence>
<keyword evidence="7" id="KW-0067">ATP-binding</keyword>
<dbReference type="Pfam" id="PF00018">
    <property type="entry name" value="SH3_1"/>
    <property type="match status" value="1"/>
</dbReference>
<dbReference type="FunFam" id="3.80.10.10:FF:000041">
    <property type="entry name" value="LRR receptor-like serine/threonine-protein kinase ERECTA"/>
    <property type="match status" value="1"/>
</dbReference>
<keyword evidence="2 8" id="KW-0728">SH3 domain</keyword>
<accession>A0A139ABY0</accession>
<dbReference type="PANTHER" id="PTHR48053">
    <property type="entry name" value="LEUCINE RICH REPEAT FAMILY PROTEIN, EXPRESSED"/>
    <property type="match status" value="1"/>
</dbReference>